<keyword evidence="7" id="KW-1133">Transmembrane helix</keyword>
<dbReference type="SUPFAM" id="SSF141523">
    <property type="entry name" value="L,D-transpeptidase catalytic domain-like"/>
    <property type="match status" value="1"/>
</dbReference>
<dbReference type="InterPro" id="IPR050979">
    <property type="entry name" value="LD-transpeptidase"/>
</dbReference>
<feature type="active site" description="Proton donor/acceptor" evidence="6">
    <location>
        <position position="436"/>
    </location>
</feature>
<keyword evidence="4 6" id="KW-0573">Peptidoglycan synthesis</keyword>
<comment type="pathway">
    <text evidence="1 6">Cell wall biogenesis; peptidoglycan biosynthesis.</text>
</comment>
<evidence type="ECO:0000256" key="2">
    <source>
        <dbReference type="ARBA" id="ARBA00022679"/>
    </source>
</evidence>
<evidence type="ECO:0000256" key="3">
    <source>
        <dbReference type="ARBA" id="ARBA00022960"/>
    </source>
</evidence>
<evidence type="ECO:0000313" key="9">
    <source>
        <dbReference type="EMBL" id="MCM2535859.1"/>
    </source>
</evidence>
<reference evidence="9 10" key="1">
    <citation type="submission" date="2022-06" db="EMBL/GenBank/DDBJ databases">
        <authorList>
            <person name="Jeon C.O."/>
        </authorList>
    </citation>
    <scope>NUCLEOTIDE SEQUENCE [LARGE SCALE GENOMIC DNA]</scope>
    <source>
        <strain evidence="9 10">KCTC 13943</strain>
    </source>
</reference>
<dbReference type="Gene3D" id="3.10.20.800">
    <property type="match status" value="1"/>
</dbReference>
<evidence type="ECO:0000256" key="7">
    <source>
        <dbReference type="SAM" id="Phobius"/>
    </source>
</evidence>
<evidence type="ECO:0000256" key="6">
    <source>
        <dbReference type="PROSITE-ProRule" id="PRU01373"/>
    </source>
</evidence>
<proteinExistence type="predicted"/>
<evidence type="ECO:0000256" key="5">
    <source>
        <dbReference type="ARBA" id="ARBA00023316"/>
    </source>
</evidence>
<dbReference type="InterPro" id="IPR038063">
    <property type="entry name" value="Transpep_catalytic_dom"/>
</dbReference>
<keyword evidence="5 6" id="KW-0961">Cell wall biogenesis/degradation</keyword>
<evidence type="ECO:0000259" key="8">
    <source>
        <dbReference type="PROSITE" id="PS52029"/>
    </source>
</evidence>
<feature type="domain" description="L,D-TPase catalytic" evidence="8">
    <location>
        <begin position="356"/>
        <end position="481"/>
    </location>
</feature>
<organism evidence="9 10">
    <name type="scientific">Neobacillus pocheonensis</name>
    <dbReference type="NCBI Taxonomy" id="363869"/>
    <lineage>
        <taxon>Bacteria</taxon>
        <taxon>Bacillati</taxon>
        <taxon>Bacillota</taxon>
        <taxon>Bacilli</taxon>
        <taxon>Bacillales</taxon>
        <taxon>Bacillaceae</taxon>
        <taxon>Neobacillus</taxon>
    </lineage>
</organism>
<dbReference type="PANTHER" id="PTHR30582">
    <property type="entry name" value="L,D-TRANSPEPTIDASE"/>
    <property type="match status" value="1"/>
</dbReference>
<keyword evidence="7" id="KW-0472">Membrane</keyword>
<dbReference type="InterPro" id="IPR022029">
    <property type="entry name" value="YoaR-like_PG-bd"/>
</dbReference>
<evidence type="ECO:0000256" key="1">
    <source>
        <dbReference type="ARBA" id="ARBA00004752"/>
    </source>
</evidence>
<evidence type="ECO:0000313" key="10">
    <source>
        <dbReference type="Proteomes" id="UP001523262"/>
    </source>
</evidence>
<dbReference type="PANTHER" id="PTHR30582:SF33">
    <property type="entry name" value="EXPORTED PROTEIN"/>
    <property type="match status" value="1"/>
</dbReference>
<dbReference type="PROSITE" id="PS52029">
    <property type="entry name" value="LD_TPASE"/>
    <property type="match status" value="1"/>
</dbReference>
<dbReference type="CDD" id="cd16913">
    <property type="entry name" value="YkuD_like"/>
    <property type="match status" value="1"/>
</dbReference>
<evidence type="ECO:0000256" key="4">
    <source>
        <dbReference type="ARBA" id="ARBA00022984"/>
    </source>
</evidence>
<gene>
    <name evidence="9" type="ORF">NDK43_30710</name>
</gene>
<dbReference type="Proteomes" id="UP001523262">
    <property type="component" value="Unassembled WGS sequence"/>
</dbReference>
<name>A0ABT0WHS3_9BACI</name>
<dbReference type="EMBL" id="JAMQCR010000003">
    <property type="protein sequence ID" value="MCM2535859.1"/>
    <property type="molecule type" value="Genomic_DNA"/>
</dbReference>
<keyword evidence="7" id="KW-0812">Transmembrane</keyword>
<dbReference type="Gene3D" id="2.40.440.10">
    <property type="entry name" value="L,D-transpeptidase catalytic domain-like"/>
    <property type="match status" value="1"/>
</dbReference>
<protein>
    <submittedName>
        <fullName evidence="9">L,D-transpeptidase/peptidoglycan binding protein</fullName>
    </submittedName>
</protein>
<accession>A0ABT0WHS3</accession>
<dbReference type="InterPro" id="IPR038054">
    <property type="entry name" value="LD_TPept-like_central_sf"/>
</dbReference>
<keyword evidence="3 6" id="KW-0133">Cell shape</keyword>
<keyword evidence="10" id="KW-1185">Reference proteome</keyword>
<dbReference type="InterPro" id="IPR005490">
    <property type="entry name" value="LD_TPept_cat_dom"/>
</dbReference>
<feature type="transmembrane region" description="Helical" evidence="7">
    <location>
        <begin position="28"/>
        <end position="47"/>
    </location>
</feature>
<dbReference type="Pfam" id="PF12229">
    <property type="entry name" value="PG_binding_4"/>
    <property type="match status" value="1"/>
</dbReference>
<feature type="active site" description="Nucleophile" evidence="6">
    <location>
        <position position="457"/>
    </location>
</feature>
<sequence>MGNAAHETVDQMNKEWVNPFKRLLNWKFMVSGVIIIIALVFAGIYYYQSTRFNANITINDTKVGGLTADQAIKKLGSSVLKNEVYVGQEQIVDGNDTKMGFTNNDLPSIKKLLRKQLTLLPSSKAINYSLMSSKGDPYQSQTMKKLVEEKLNLMNKSLKAPQDAEAQLEQGKIIVSQSINGKQYDVASLLKDYQNQEYSSEIHLNAVYILPIKADSPTVKNEEKMLQDLLQRTVDYKVQNQVYSLKGSDLIKNATVSKNMQYSFDAGGITNKVAEINGSQSTLNKNYQFKTHTGSVISVKGQSYGWAMDVGAESKRIQDAFEKGEKSVLANSIYGVGWSTYGIGYHTTTNNGIGDTYAEVSIQEQRIWIYKNGQLVVTTPVVTGRHDVNEDTPTGVWYIMYKQSPSVLKGSEVGNQNYSVKVSYWAPFTNSGCGFHDASWRTNWASNAYLNQGSGGCVNTPPSVMKTVYDNLTQNEPVVIY</sequence>
<comment type="caution">
    <text evidence="9">The sequence shown here is derived from an EMBL/GenBank/DDBJ whole genome shotgun (WGS) entry which is preliminary data.</text>
</comment>
<dbReference type="SUPFAM" id="SSF143985">
    <property type="entry name" value="L,D-transpeptidase pre-catalytic domain-like"/>
    <property type="match status" value="1"/>
</dbReference>
<keyword evidence="2" id="KW-0808">Transferase</keyword>
<dbReference type="Pfam" id="PF03734">
    <property type="entry name" value="YkuD"/>
    <property type="match status" value="1"/>
</dbReference>